<dbReference type="EMBL" id="JACXVP010000003">
    <property type="protein sequence ID" value="KAG5613870.1"/>
    <property type="molecule type" value="Genomic_DNA"/>
</dbReference>
<reference evidence="1 2" key="1">
    <citation type="submission" date="2020-09" db="EMBL/GenBank/DDBJ databases">
        <title>De no assembly of potato wild relative species, Solanum commersonii.</title>
        <authorList>
            <person name="Cho K."/>
        </authorList>
    </citation>
    <scope>NUCLEOTIDE SEQUENCE [LARGE SCALE GENOMIC DNA]</scope>
    <source>
        <strain evidence="1">LZ3.2</strain>
        <tissue evidence="1">Leaf</tissue>
    </source>
</reference>
<accession>A0A9J5ZNY1</accession>
<evidence type="ECO:0000313" key="2">
    <source>
        <dbReference type="Proteomes" id="UP000824120"/>
    </source>
</evidence>
<sequence>MSTPTLMYHAPRFGLRPSIPTKIKQADATTLQHTAHPVLTINFPNHDPDPTIRPMVVSENAILEPARGTNSFRNKDY</sequence>
<gene>
    <name evidence="1" type="ORF">H5410_013694</name>
</gene>
<dbReference type="Proteomes" id="UP000824120">
    <property type="component" value="Chromosome 3"/>
</dbReference>
<protein>
    <submittedName>
        <fullName evidence="1">Uncharacterized protein</fullName>
    </submittedName>
</protein>
<keyword evidence="2" id="KW-1185">Reference proteome</keyword>
<proteinExistence type="predicted"/>
<organism evidence="1 2">
    <name type="scientific">Solanum commersonii</name>
    <name type="common">Commerson's wild potato</name>
    <name type="synonym">Commerson's nightshade</name>
    <dbReference type="NCBI Taxonomy" id="4109"/>
    <lineage>
        <taxon>Eukaryota</taxon>
        <taxon>Viridiplantae</taxon>
        <taxon>Streptophyta</taxon>
        <taxon>Embryophyta</taxon>
        <taxon>Tracheophyta</taxon>
        <taxon>Spermatophyta</taxon>
        <taxon>Magnoliopsida</taxon>
        <taxon>eudicotyledons</taxon>
        <taxon>Gunneridae</taxon>
        <taxon>Pentapetalae</taxon>
        <taxon>asterids</taxon>
        <taxon>lamiids</taxon>
        <taxon>Solanales</taxon>
        <taxon>Solanaceae</taxon>
        <taxon>Solanoideae</taxon>
        <taxon>Solaneae</taxon>
        <taxon>Solanum</taxon>
    </lineage>
</organism>
<evidence type="ECO:0000313" key="1">
    <source>
        <dbReference type="EMBL" id="KAG5613870.1"/>
    </source>
</evidence>
<name>A0A9J5ZNY1_SOLCO</name>
<dbReference type="AlphaFoldDB" id="A0A9J5ZNY1"/>
<comment type="caution">
    <text evidence="1">The sequence shown here is derived from an EMBL/GenBank/DDBJ whole genome shotgun (WGS) entry which is preliminary data.</text>
</comment>